<feature type="compositionally biased region" description="Pro residues" evidence="1">
    <location>
        <begin position="250"/>
        <end position="262"/>
    </location>
</feature>
<name>A0A067MB74_BOTB1</name>
<feature type="region of interest" description="Disordered" evidence="1">
    <location>
        <begin position="160"/>
        <end position="182"/>
    </location>
</feature>
<feature type="compositionally biased region" description="Polar residues" evidence="1">
    <location>
        <begin position="328"/>
        <end position="342"/>
    </location>
</feature>
<dbReference type="AlphaFoldDB" id="A0A067MB74"/>
<evidence type="ECO:0000313" key="2">
    <source>
        <dbReference type="EMBL" id="KDQ09137.1"/>
    </source>
</evidence>
<feature type="compositionally biased region" description="Low complexity" evidence="1">
    <location>
        <begin position="39"/>
        <end position="53"/>
    </location>
</feature>
<evidence type="ECO:0000313" key="3">
    <source>
        <dbReference type="Proteomes" id="UP000027195"/>
    </source>
</evidence>
<accession>A0A067MB74</accession>
<sequence length="552" mass="59510">MPIVLSPNHPSYKTVMRRNRGAAPSSTQENSSGGPSSIATTVVATDAPAATSTFSYDSASNHSTRNPIPSTPPRRRRRPSSTPSPFNLEESPEFDPVFLHALSQDDTPPRSSSVTSLFPAFSYCPNHRASNTSHSSVVDALLPPIDISNPVKEHAPLRRPITLRSPPSTPTRPPSSRAKRLRPITRQPLASTASGLLLAQTHGAQVGNSKGKGKRWADESDDEEPTVTPPKRARITFNALISVVENAPEPAAPNPEPAPAPAAPSQDVRVLGERKRRLEDAPFPLRVKKTRFAIDQPALLKTEDAAGPSQPNTFGSIFPDRPVHGAQGLNNSPLARTKTPTGSRPSAARPSAYAHDHRAAPYARQASPCTAGTRKVRFSVPHLEESPVAHISRRLQGITISAETSAAVPASVVGALLWPADVILVDTARSEIPYDVFDIDGDWVFLSEQGTSSQVEASAMCWAADSGTDADEVSDQDMGVDMPGYVDIYGQDGGLVYLRPFRLDADGDVIMRGPCTLRIPSNKFAQKAVVACNVRKRRLEASDKRRRLHLLQ</sequence>
<keyword evidence="3" id="KW-1185">Reference proteome</keyword>
<feature type="region of interest" description="Disordered" evidence="1">
    <location>
        <begin position="199"/>
        <end position="233"/>
    </location>
</feature>
<feature type="compositionally biased region" description="Low complexity" evidence="1">
    <location>
        <begin position="343"/>
        <end position="352"/>
    </location>
</feature>
<proteinExistence type="predicted"/>
<dbReference type="InParanoid" id="A0A067MB74"/>
<feature type="region of interest" description="Disordered" evidence="1">
    <location>
        <begin position="1"/>
        <end position="92"/>
    </location>
</feature>
<reference evidence="3" key="1">
    <citation type="journal article" date="2014" name="Proc. Natl. Acad. Sci. U.S.A.">
        <title>Extensive sampling of basidiomycete genomes demonstrates inadequacy of the white-rot/brown-rot paradigm for wood decay fungi.</title>
        <authorList>
            <person name="Riley R."/>
            <person name="Salamov A.A."/>
            <person name="Brown D.W."/>
            <person name="Nagy L.G."/>
            <person name="Floudas D."/>
            <person name="Held B.W."/>
            <person name="Levasseur A."/>
            <person name="Lombard V."/>
            <person name="Morin E."/>
            <person name="Otillar R."/>
            <person name="Lindquist E.A."/>
            <person name="Sun H."/>
            <person name="LaButti K.M."/>
            <person name="Schmutz J."/>
            <person name="Jabbour D."/>
            <person name="Luo H."/>
            <person name="Baker S.E."/>
            <person name="Pisabarro A.G."/>
            <person name="Walton J.D."/>
            <person name="Blanchette R.A."/>
            <person name="Henrissat B."/>
            <person name="Martin F."/>
            <person name="Cullen D."/>
            <person name="Hibbett D.S."/>
            <person name="Grigoriev I.V."/>
        </authorList>
    </citation>
    <scope>NUCLEOTIDE SEQUENCE [LARGE SCALE GENOMIC DNA]</scope>
    <source>
        <strain evidence="3">FD-172 SS1</strain>
    </source>
</reference>
<feature type="region of interest" description="Disordered" evidence="1">
    <location>
        <begin position="322"/>
        <end position="352"/>
    </location>
</feature>
<feature type="compositionally biased region" description="Polar residues" evidence="1">
    <location>
        <begin position="24"/>
        <end position="38"/>
    </location>
</feature>
<dbReference type="Proteomes" id="UP000027195">
    <property type="component" value="Unassembled WGS sequence"/>
</dbReference>
<dbReference type="HOGENOM" id="CLU_514794_0_0_1"/>
<protein>
    <submittedName>
        <fullName evidence="2">Uncharacterized protein</fullName>
    </submittedName>
</protein>
<organism evidence="2 3">
    <name type="scientific">Botryobasidium botryosum (strain FD-172 SS1)</name>
    <dbReference type="NCBI Taxonomy" id="930990"/>
    <lineage>
        <taxon>Eukaryota</taxon>
        <taxon>Fungi</taxon>
        <taxon>Dikarya</taxon>
        <taxon>Basidiomycota</taxon>
        <taxon>Agaricomycotina</taxon>
        <taxon>Agaricomycetes</taxon>
        <taxon>Cantharellales</taxon>
        <taxon>Botryobasidiaceae</taxon>
        <taxon>Botryobasidium</taxon>
    </lineage>
</organism>
<gene>
    <name evidence="2" type="ORF">BOTBODRAFT_536703</name>
</gene>
<evidence type="ECO:0000256" key="1">
    <source>
        <dbReference type="SAM" id="MobiDB-lite"/>
    </source>
</evidence>
<dbReference type="EMBL" id="KL198082">
    <property type="protein sequence ID" value="KDQ09137.1"/>
    <property type="molecule type" value="Genomic_DNA"/>
</dbReference>
<feature type="region of interest" description="Disordered" evidence="1">
    <location>
        <begin position="247"/>
        <end position="268"/>
    </location>
</feature>